<dbReference type="EMBL" id="GBRH01263438">
    <property type="protein sequence ID" value="JAD34457.1"/>
    <property type="molecule type" value="Transcribed_RNA"/>
</dbReference>
<protein>
    <submittedName>
        <fullName evidence="1">Uncharacterized protein</fullName>
    </submittedName>
</protein>
<dbReference type="AlphaFoldDB" id="A0A0A8ZHW8"/>
<reference evidence="1" key="2">
    <citation type="journal article" date="2015" name="Data Brief">
        <title>Shoot transcriptome of the giant reed, Arundo donax.</title>
        <authorList>
            <person name="Barrero R.A."/>
            <person name="Guerrero F.D."/>
            <person name="Moolhuijzen P."/>
            <person name="Goolsby J.A."/>
            <person name="Tidwell J."/>
            <person name="Bellgard S.E."/>
            <person name="Bellgard M.I."/>
        </authorList>
    </citation>
    <scope>NUCLEOTIDE SEQUENCE</scope>
    <source>
        <tissue evidence="1">Shoot tissue taken approximately 20 cm above the soil surface</tissue>
    </source>
</reference>
<sequence length="62" mass="7037">MITRALYLLNKSFSCLSPNKTASFFVSFRRSFFPFFPSFDWELLLHPSEISSLGCSPSAPRG</sequence>
<name>A0A0A8ZHW8_ARUDO</name>
<accession>A0A0A8ZHW8</accession>
<reference evidence="1" key="1">
    <citation type="submission" date="2014-09" db="EMBL/GenBank/DDBJ databases">
        <authorList>
            <person name="Magalhaes I.L.F."/>
            <person name="Oliveira U."/>
            <person name="Santos F.R."/>
            <person name="Vidigal T.H.D.A."/>
            <person name="Brescovit A.D."/>
            <person name="Santos A.J."/>
        </authorList>
    </citation>
    <scope>NUCLEOTIDE SEQUENCE</scope>
    <source>
        <tissue evidence="1">Shoot tissue taken approximately 20 cm above the soil surface</tissue>
    </source>
</reference>
<organism evidence="1">
    <name type="scientific">Arundo donax</name>
    <name type="common">Giant reed</name>
    <name type="synonym">Donax arundinaceus</name>
    <dbReference type="NCBI Taxonomy" id="35708"/>
    <lineage>
        <taxon>Eukaryota</taxon>
        <taxon>Viridiplantae</taxon>
        <taxon>Streptophyta</taxon>
        <taxon>Embryophyta</taxon>
        <taxon>Tracheophyta</taxon>
        <taxon>Spermatophyta</taxon>
        <taxon>Magnoliopsida</taxon>
        <taxon>Liliopsida</taxon>
        <taxon>Poales</taxon>
        <taxon>Poaceae</taxon>
        <taxon>PACMAD clade</taxon>
        <taxon>Arundinoideae</taxon>
        <taxon>Arundineae</taxon>
        <taxon>Arundo</taxon>
    </lineage>
</organism>
<proteinExistence type="predicted"/>
<evidence type="ECO:0000313" key="1">
    <source>
        <dbReference type="EMBL" id="JAD34457.1"/>
    </source>
</evidence>